<dbReference type="Pfam" id="PF00395">
    <property type="entry name" value="SLH"/>
    <property type="match status" value="3"/>
</dbReference>
<evidence type="ECO:0000313" key="3">
    <source>
        <dbReference type="Proteomes" id="UP000190188"/>
    </source>
</evidence>
<gene>
    <name evidence="2" type="ORF">BVG16_20570</name>
</gene>
<dbReference type="EMBL" id="MSZX01000008">
    <property type="protein sequence ID" value="OPA75726.1"/>
    <property type="molecule type" value="Genomic_DNA"/>
</dbReference>
<dbReference type="PROSITE" id="PS51272">
    <property type="entry name" value="SLH"/>
    <property type="match status" value="3"/>
</dbReference>
<feature type="domain" description="SLH" evidence="1">
    <location>
        <begin position="85"/>
        <end position="148"/>
    </location>
</feature>
<dbReference type="OrthoDB" id="9804686at2"/>
<proteinExistence type="predicted"/>
<dbReference type="InterPro" id="IPR051465">
    <property type="entry name" value="Cell_Envelope_Struct_Comp"/>
</dbReference>
<name>A0A1T2X7R3_9BACL</name>
<dbReference type="Proteomes" id="UP000190188">
    <property type="component" value="Unassembled WGS sequence"/>
</dbReference>
<evidence type="ECO:0000259" key="1">
    <source>
        <dbReference type="PROSITE" id="PS51272"/>
    </source>
</evidence>
<feature type="domain" description="SLH" evidence="1">
    <location>
        <begin position="149"/>
        <end position="208"/>
    </location>
</feature>
<dbReference type="STRING" id="1324314.BVG16_20570"/>
<sequence>MMLWAVMCQTWTVEAVRAAANNAQALTDIQNHWAKEVIEQLVDRGIISGYQDHTFKPDQTISREEFLSLVVRAKYVAVEATPVQHLPFQDVAANRWSAGYIQAAIQAGMLIPEDYGTTFRPSESISRAEMAVIAARALQLEEDKEALTFTDVGAIPDHAGLVGAAASAGIVGGYPDHSFRPEGKLTRAESAAVIDRLLAYQRKASNVIVYSQAVRSDRIQHYEIEDSVVTLNKAELPEVQIGDIILLAPSSTYPFGAAKQVASSQDLGSSYQLTTTEPKITDVIQSFDFRASAPLTWETLASNSNQANAEITSSTSTQVQYRQTDDGIAMDLSDVEVDLDGQPIRINGEIELGQPMVHVDAKWDLVSGLKRFETHVTYQEKSKLNVSATVTNPKPATQEKKVDLGKGFYVPMYGPFGVQVQPQLIVKGDLTATLTFAVEQENSRTLGFAYANGHPVFLDQTMGQRTDYRMTGNADLDIQAGIGIDVKISVFQFSLAALEGDVGVHAAIQGKGRNETGGVPSCISLQVDVYDRAALLVNSSGILAKEDIRMELAEKRSNIVNKSNCKTENP</sequence>
<accession>A0A1T2X7R3</accession>
<dbReference type="PANTHER" id="PTHR43308:SF5">
    <property type="entry name" value="S-LAYER PROTEIN _ PEPTIDOGLYCAN ENDO-BETA-N-ACETYLGLUCOSAMINIDASE"/>
    <property type="match status" value="1"/>
</dbReference>
<feature type="domain" description="SLH" evidence="1">
    <location>
        <begin position="21"/>
        <end position="84"/>
    </location>
</feature>
<evidence type="ECO:0000313" key="2">
    <source>
        <dbReference type="EMBL" id="OPA75726.1"/>
    </source>
</evidence>
<reference evidence="2 3" key="1">
    <citation type="submission" date="2017-01" db="EMBL/GenBank/DDBJ databases">
        <title>Genome analysis of Paenibacillus selenitrireducens ES3-24.</title>
        <authorList>
            <person name="Xu D."/>
            <person name="Yao R."/>
            <person name="Zheng S."/>
        </authorList>
    </citation>
    <scope>NUCLEOTIDE SEQUENCE [LARGE SCALE GENOMIC DNA]</scope>
    <source>
        <strain evidence="2 3">ES3-24</strain>
    </source>
</reference>
<comment type="caution">
    <text evidence="2">The sequence shown here is derived from an EMBL/GenBank/DDBJ whole genome shotgun (WGS) entry which is preliminary data.</text>
</comment>
<keyword evidence="3" id="KW-1185">Reference proteome</keyword>
<organism evidence="2 3">
    <name type="scientific">Paenibacillus selenitireducens</name>
    <dbReference type="NCBI Taxonomy" id="1324314"/>
    <lineage>
        <taxon>Bacteria</taxon>
        <taxon>Bacillati</taxon>
        <taxon>Bacillota</taxon>
        <taxon>Bacilli</taxon>
        <taxon>Bacillales</taxon>
        <taxon>Paenibacillaceae</taxon>
        <taxon>Paenibacillus</taxon>
    </lineage>
</organism>
<dbReference type="InterPro" id="IPR001119">
    <property type="entry name" value="SLH_dom"/>
</dbReference>
<dbReference type="AlphaFoldDB" id="A0A1T2X7R3"/>
<dbReference type="PANTHER" id="PTHR43308">
    <property type="entry name" value="OUTER MEMBRANE PROTEIN ALPHA-RELATED"/>
    <property type="match status" value="1"/>
</dbReference>
<protein>
    <recommendedName>
        <fullName evidence="1">SLH domain-containing protein</fullName>
    </recommendedName>
</protein>
<dbReference type="RefSeq" id="WP_158081735.1">
    <property type="nucleotide sequence ID" value="NZ_MSZX01000008.1"/>
</dbReference>